<name>A0A8J2Z1R1_9GAMM</name>
<dbReference type="Gene3D" id="3.90.230.10">
    <property type="entry name" value="Creatinase/methionine aminopeptidase superfamily"/>
    <property type="match status" value="1"/>
</dbReference>
<feature type="domain" description="Creatinase N-terminal" evidence="8">
    <location>
        <begin position="8"/>
        <end position="147"/>
    </location>
</feature>
<dbReference type="FunFam" id="3.90.230.10:FF:000009">
    <property type="entry name" value="xaa-Pro aminopeptidase 2"/>
    <property type="match status" value="1"/>
</dbReference>
<dbReference type="EMBL" id="BMJS01000001">
    <property type="protein sequence ID" value="GGF87827.1"/>
    <property type="molecule type" value="Genomic_DNA"/>
</dbReference>
<dbReference type="GO" id="GO:0006508">
    <property type="term" value="P:proteolysis"/>
    <property type="evidence" value="ECO:0007669"/>
    <property type="project" value="UniProtKB-KW"/>
</dbReference>
<evidence type="ECO:0000256" key="5">
    <source>
        <dbReference type="ARBA" id="ARBA00023049"/>
    </source>
</evidence>
<proteinExistence type="inferred from homology"/>
<evidence type="ECO:0000256" key="1">
    <source>
        <dbReference type="ARBA" id="ARBA00008766"/>
    </source>
</evidence>
<dbReference type="InterPro" id="IPR050422">
    <property type="entry name" value="X-Pro_aminopeptidase_P"/>
</dbReference>
<evidence type="ECO:0000256" key="6">
    <source>
        <dbReference type="RuleBase" id="RU000590"/>
    </source>
</evidence>
<dbReference type="Proteomes" id="UP000636949">
    <property type="component" value="Unassembled WGS sequence"/>
</dbReference>
<keyword evidence="10" id="KW-0031">Aminopeptidase</keyword>
<dbReference type="Pfam" id="PF16188">
    <property type="entry name" value="Peptidase_M24_C"/>
    <property type="match status" value="1"/>
</dbReference>
<evidence type="ECO:0000313" key="10">
    <source>
        <dbReference type="EMBL" id="GGF87827.1"/>
    </source>
</evidence>
<evidence type="ECO:0000313" key="11">
    <source>
        <dbReference type="Proteomes" id="UP000636949"/>
    </source>
</evidence>
<evidence type="ECO:0000259" key="8">
    <source>
        <dbReference type="Pfam" id="PF01321"/>
    </source>
</evidence>
<dbReference type="GO" id="GO:0070006">
    <property type="term" value="F:metalloaminopeptidase activity"/>
    <property type="evidence" value="ECO:0007669"/>
    <property type="project" value="InterPro"/>
</dbReference>
<organism evidence="10 11">
    <name type="scientific">Cysteiniphilum litorale</name>
    <dbReference type="NCBI Taxonomy" id="2056700"/>
    <lineage>
        <taxon>Bacteria</taxon>
        <taxon>Pseudomonadati</taxon>
        <taxon>Pseudomonadota</taxon>
        <taxon>Gammaproteobacteria</taxon>
        <taxon>Thiotrichales</taxon>
        <taxon>Fastidiosibacteraceae</taxon>
        <taxon>Cysteiniphilum</taxon>
    </lineage>
</organism>
<dbReference type="InterPro" id="IPR000587">
    <property type="entry name" value="Creatinase_N"/>
</dbReference>
<dbReference type="AlphaFoldDB" id="A0A8J2Z1R1"/>
<dbReference type="GO" id="GO:0046872">
    <property type="term" value="F:metal ion binding"/>
    <property type="evidence" value="ECO:0007669"/>
    <property type="project" value="UniProtKB-KW"/>
</dbReference>
<dbReference type="SUPFAM" id="SSF53092">
    <property type="entry name" value="Creatinase/prolidase N-terminal domain"/>
    <property type="match status" value="1"/>
</dbReference>
<feature type="domain" description="Peptidase M24 C-terminal" evidence="9">
    <location>
        <begin position="536"/>
        <end position="596"/>
    </location>
</feature>
<dbReference type="PANTHER" id="PTHR43763">
    <property type="entry name" value="XAA-PRO AMINOPEPTIDASE 1"/>
    <property type="match status" value="1"/>
</dbReference>
<dbReference type="CDD" id="cd01085">
    <property type="entry name" value="APP"/>
    <property type="match status" value="1"/>
</dbReference>
<gene>
    <name evidence="10" type="ORF">GCM10010995_01280</name>
</gene>
<sequence>MLETSTKVQTLRQLMQQKQYDFYLAPSTDAHNNEYLPKAWQRRPWISEFDGSAGEALIGQNNALLWTDGRYFLQAEAQLDRNIYSLQKQQGFVSELENWLRDNAYGKTIAIDPTTVSIKRAEHLEELMHSLEGKCVFDQDNLIDQARTMLNDQSVLPRAATFLQKDHFSGKDTTTKLKEMRALMHKNKVDALIVSMLDEIAWLLNIRGNDINFNPLVISYVILYKDRCEFFVDASKLSDEVKTTLNTQGISIVSYDAFYPKLSKLQGKIWIDPNTANYAILQNLNIDCNGHFAPSPIALAKACKNITEIDGSKYAHKKDAIAMIEFIHWLENHWHEGVDELKAQDMLLKFRQKQPNFKGTSFDTISGFASNGAIIHYRSSAKTSKVIDNSSLYLLDSGGQYLEGTTDITRVFHLGNPTSEHKYYYTLVLKGHLAIQNASFPKGTRGEQLDTLARQPLWQQQLNYGHGTGHGVGSFLCVHEGPQRISPAFSNQSLESGMIVSNEPGVYFPHQFGIRIENLCFVKPMREQAHRDFGDFYCFEDLTLVPYARNLIDTALLTNDEIKQINSYHLRVEKEILPMISDEAIKAWLTAQTKAL</sequence>
<accession>A0A8J2Z1R1</accession>
<dbReference type="GO" id="GO:0005737">
    <property type="term" value="C:cytoplasm"/>
    <property type="evidence" value="ECO:0007669"/>
    <property type="project" value="UniProtKB-ARBA"/>
</dbReference>
<keyword evidence="11" id="KW-1185">Reference proteome</keyword>
<dbReference type="Pfam" id="PF01321">
    <property type="entry name" value="Creatinase_N"/>
    <property type="match status" value="1"/>
</dbReference>
<reference evidence="10" key="1">
    <citation type="journal article" date="2014" name="Int. J. Syst. Evol. Microbiol.">
        <title>Complete genome sequence of Corynebacterium casei LMG S-19264T (=DSM 44701T), isolated from a smear-ripened cheese.</title>
        <authorList>
            <consortium name="US DOE Joint Genome Institute (JGI-PGF)"/>
            <person name="Walter F."/>
            <person name="Albersmeier A."/>
            <person name="Kalinowski J."/>
            <person name="Ruckert C."/>
        </authorList>
    </citation>
    <scope>NUCLEOTIDE SEQUENCE</scope>
    <source>
        <strain evidence="10">CGMCC 1.15758</strain>
    </source>
</reference>
<keyword evidence="3 6" id="KW-0479">Metal-binding</keyword>
<evidence type="ECO:0000256" key="4">
    <source>
        <dbReference type="ARBA" id="ARBA00022801"/>
    </source>
</evidence>
<keyword evidence="5" id="KW-0482">Metalloprotease</keyword>
<dbReference type="PROSITE" id="PS00491">
    <property type="entry name" value="PROLINE_PEPTIDASE"/>
    <property type="match status" value="1"/>
</dbReference>
<dbReference type="SUPFAM" id="SSF55920">
    <property type="entry name" value="Creatinase/aminopeptidase"/>
    <property type="match status" value="1"/>
</dbReference>
<evidence type="ECO:0000256" key="3">
    <source>
        <dbReference type="ARBA" id="ARBA00022723"/>
    </source>
</evidence>
<dbReference type="InterPro" id="IPR001131">
    <property type="entry name" value="Peptidase_M24B_aminopep-P_CS"/>
</dbReference>
<evidence type="ECO:0000259" key="9">
    <source>
        <dbReference type="Pfam" id="PF16188"/>
    </source>
</evidence>
<keyword evidence="2" id="KW-0645">Protease</keyword>
<comment type="caution">
    <text evidence="10">The sequence shown here is derived from an EMBL/GenBank/DDBJ whole genome shotgun (WGS) entry which is preliminary data.</text>
</comment>
<comment type="similarity">
    <text evidence="1 6">Belongs to the peptidase M24B family.</text>
</comment>
<reference evidence="10" key="2">
    <citation type="submission" date="2020-09" db="EMBL/GenBank/DDBJ databases">
        <authorList>
            <person name="Sun Q."/>
            <person name="Zhou Y."/>
        </authorList>
    </citation>
    <scope>NUCLEOTIDE SEQUENCE</scope>
    <source>
        <strain evidence="10">CGMCC 1.15758</strain>
    </source>
</reference>
<dbReference type="OrthoDB" id="9806388at2"/>
<protein>
    <submittedName>
        <fullName evidence="10">Xaa-Pro aminopeptidase</fullName>
    </submittedName>
</protein>
<evidence type="ECO:0000256" key="2">
    <source>
        <dbReference type="ARBA" id="ARBA00022670"/>
    </source>
</evidence>
<dbReference type="Pfam" id="PF00557">
    <property type="entry name" value="Peptidase_M24"/>
    <property type="match status" value="1"/>
</dbReference>
<feature type="domain" description="Peptidase M24" evidence="7">
    <location>
        <begin position="313"/>
        <end position="523"/>
    </location>
</feature>
<dbReference type="Pfam" id="PF16189">
    <property type="entry name" value="Creatinase_N_2"/>
    <property type="match status" value="1"/>
</dbReference>
<keyword evidence="4" id="KW-0378">Hydrolase</keyword>
<dbReference type="InterPro" id="IPR000994">
    <property type="entry name" value="Pept_M24"/>
</dbReference>
<dbReference type="InterPro" id="IPR029149">
    <property type="entry name" value="Creatin/AminoP/Spt16_N"/>
</dbReference>
<dbReference type="InterPro" id="IPR036005">
    <property type="entry name" value="Creatinase/aminopeptidase-like"/>
</dbReference>
<dbReference type="InterPro" id="IPR033740">
    <property type="entry name" value="Pept_M24B"/>
</dbReference>
<dbReference type="InterPro" id="IPR032416">
    <property type="entry name" value="Peptidase_M24_C"/>
</dbReference>
<dbReference type="RefSeq" id="WP_117001263.1">
    <property type="nucleotide sequence ID" value="NZ_BMJS01000001.1"/>
</dbReference>
<dbReference type="PANTHER" id="PTHR43763:SF6">
    <property type="entry name" value="XAA-PRO AMINOPEPTIDASE 1"/>
    <property type="match status" value="1"/>
</dbReference>
<evidence type="ECO:0000259" key="7">
    <source>
        <dbReference type="Pfam" id="PF00557"/>
    </source>
</evidence>
<dbReference type="Gene3D" id="3.40.350.10">
    <property type="entry name" value="Creatinase/prolidase N-terminal domain"/>
    <property type="match status" value="2"/>
</dbReference>